<name>B6G7T4_9ACTN</name>
<proteinExistence type="predicted"/>
<dbReference type="AlphaFoldDB" id="B6G7T4"/>
<reference evidence="1 2" key="1">
    <citation type="submission" date="2008-10" db="EMBL/GenBank/DDBJ databases">
        <title>Draft genome sequence of Collinsella stercoris (DSM 13279).</title>
        <authorList>
            <person name="Sudarsanam P."/>
            <person name="Ley R."/>
            <person name="Guruge J."/>
            <person name="Turnbaugh P.J."/>
            <person name="Mahowald M."/>
            <person name="Liep D."/>
            <person name="Gordon J."/>
        </authorList>
    </citation>
    <scope>NUCLEOTIDE SEQUENCE [LARGE SCALE GENOMIC DNA]</scope>
    <source>
        <strain evidence="1 2">DSM 13279</strain>
    </source>
</reference>
<protein>
    <submittedName>
        <fullName evidence="1">Uncharacterized protein</fullName>
    </submittedName>
</protein>
<dbReference type="Proteomes" id="UP000003560">
    <property type="component" value="Unassembled WGS sequence"/>
</dbReference>
<sequence length="42" mass="4791">MFDRGAPKGCPGFCLIRLYRPLFLRKLSIVNVTRVVLLTNIV</sequence>
<reference evidence="1 2" key="2">
    <citation type="submission" date="2008-10" db="EMBL/GenBank/DDBJ databases">
        <authorList>
            <person name="Fulton L."/>
            <person name="Clifton S."/>
            <person name="Fulton B."/>
            <person name="Xu J."/>
            <person name="Minx P."/>
            <person name="Pepin K.H."/>
            <person name="Johnson M."/>
            <person name="Thiruvilangam P."/>
            <person name="Bhonagiri V."/>
            <person name="Nash W.E."/>
            <person name="Mardis E.R."/>
            <person name="Wilson R.K."/>
        </authorList>
    </citation>
    <scope>NUCLEOTIDE SEQUENCE [LARGE SCALE GENOMIC DNA]</scope>
    <source>
        <strain evidence="1 2">DSM 13279</strain>
    </source>
</reference>
<comment type="caution">
    <text evidence="1">The sequence shown here is derived from an EMBL/GenBank/DDBJ whole genome shotgun (WGS) entry which is preliminary data.</text>
</comment>
<dbReference type="STRING" id="445975.COLSTE_00124"/>
<evidence type="ECO:0000313" key="2">
    <source>
        <dbReference type="Proteomes" id="UP000003560"/>
    </source>
</evidence>
<evidence type="ECO:0000313" key="1">
    <source>
        <dbReference type="EMBL" id="EEA91669.1"/>
    </source>
</evidence>
<gene>
    <name evidence="1" type="ORF">COLSTE_00124</name>
</gene>
<keyword evidence="2" id="KW-1185">Reference proteome</keyword>
<organism evidence="1 2">
    <name type="scientific">Collinsella stercoris DSM 13279</name>
    <dbReference type="NCBI Taxonomy" id="445975"/>
    <lineage>
        <taxon>Bacteria</taxon>
        <taxon>Bacillati</taxon>
        <taxon>Actinomycetota</taxon>
        <taxon>Coriobacteriia</taxon>
        <taxon>Coriobacteriales</taxon>
        <taxon>Coriobacteriaceae</taxon>
        <taxon>Collinsella</taxon>
    </lineage>
</organism>
<dbReference type="HOGENOM" id="CLU_3250019_0_0_11"/>
<dbReference type="EMBL" id="ABXJ01000010">
    <property type="protein sequence ID" value="EEA91669.1"/>
    <property type="molecule type" value="Genomic_DNA"/>
</dbReference>
<accession>B6G7T4</accession>